<dbReference type="GO" id="GO:0004609">
    <property type="term" value="F:phosphatidylserine decarboxylase activity"/>
    <property type="evidence" value="ECO:0007669"/>
    <property type="project" value="InterPro"/>
</dbReference>
<keyword evidence="5" id="KW-1185">Reference proteome</keyword>
<evidence type="ECO:0000256" key="2">
    <source>
        <dbReference type="ARBA" id="ARBA00023239"/>
    </source>
</evidence>
<sequence>MLEVLWAEDLPKLKNSHDTHRLEHGPFVVICFGKKVFRTCVIRHSLNPTFEEKLVFRVRLYETTFSVQLSVHDWDKLSSKDHIGYASFEVRELVEQAPQKNPETGSLRVEGCAWTLRREKVQPHHPCLHKIPALRPPVPALLAPIPQAVRHGQYRCHLAPRAHLHARLARLDAHARHVNTFFTMHRKDPHRDELTIEEAIACLETELGRPEGECRRVEGDNVAGAGDTSVVGTPAVLLPGAGEDKKLDLSEMDFSGPIVPAHLNYCSQLVNSVQMRTPPKHRLV</sequence>
<feature type="domain" description="C2" evidence="3">
    <location>
        <begin position="1"/>
        <end position="105"/>
    </location>
</feature>
<dbReference type="PANTHER" id="PTHR10067:SF17">
    <property type="entry name" value="PHOSPHATIDYLSERINE DECARBOXYLASE PROENZYME 2"/>
    <property type="match status" value="1"/>
</dbReference>
<reference evidence="4" key="1">
    <citation type="submission" date="2022-07" db="EMBL/GenBank/DDBJ databases">
        <title>The genome of Lyophyllum shimeji provides insight into the initial evolution of ectomycorrhizal fungal genome.</title>
        <authorList>
            <person name="Kobayashi Y."/>
            <person name="Shibata T."/>
            <person name="Hirakawa H."/>
            <person name="Shigenobu S."/>
            <person name="Nishiyama T."/>
            <person name="Yamada A."/>
            <person name="Hasebe M."/>
            <person name="Kawaguchi M."/>
        </authorList>
    </citation>
    <scope>NUCLEOTIDE SEQUENCE</scope>
    <source>
        <strain evidence="4">AT787</strain>
    </source>
</reference>
<evidence type="ECO:0000313" key="5">
    <source>
        <dbReference type="Proteomes" id="UP001063166"/>
    </source>
</evidence>
<dbReference type="AlphaFoldDB" id="A0A9P3PYP2"/>
<dbReference type="SMART" id="SM00239">
    <property type="entry name" value="C2"/>
    <property type="match status" value="1"/>
</dbReference>
<dbReference type="PROSITE" id="PS50004">
    <property type="entry name" value="C2"/>
    <property type="match status" value="1"/>
</dbReference>
<keyword evidence="1" id="KW-0210">Decarboxylase</keyword>
<protein>
    <submittedName>
        <fullName evidence="4">Catalyzes the formation of phosphatidylethanolamine (PtdEtn) from phosphatidylserine (PtdSer)</fullName>
    </submittedName>
</protein>
<comment type="caution">
    <text evidence="4">The sequence shown here is derived from an EMBL/GenBank/DDBJ whole genome shotgun (WGS) entry which is preliminary data.</text>
</comment>
<dbReference type="PANTHER" id="PTHR10067">
    <property type="entry name" value="PHOSPHATIDYLSERINE DECARBOXYLASE"/>
    <property type="match status" value="1"/>
</dbReference>
<dbReference type="Proteomes" id="UP001063166">
    <property type="component" value="Unassembled WGS sequence"/>
</dbReference>
<accession>A0A9P3PYP2</accession>
<organism evidence="4 5">
    <name type="scientific">Lyophyllum shimeji</name>
    <name type="common">Hon-shimeji</name>
    <name type="synonym">Tricholoma shimeji</name>
    <dbReference type="NCBI Taxonomy" id="47721"/>
    <lineage>
        <taxon>Eukaryota</taxon>
        <taxon>Fungi</taxon>
        <taxon>Dikarya</taxon>
        <taxon>Basidiomycota</taxon>
        <taxon>Agaricomycotina</taxon>
        <taxon>Agaricomycetes</taxon>
        <taxon>Agaricomycetidae</taxon>
        <taxon>Agaricales</taxon>
        <taxon>Tricholomatineae</taxon>
        <taxon>Lyophyllaceae</taxon>
        <taxon>Lyophyllum</taxon>
    </lineage>
</organism>
<gene>
    <name evidence="4" type="primary">PSD2</name>
    <name evidence="4" type="ORF">LshimejAT787_1501030</name>
</gene>
<evidence type="ECO:0000259" key="3">
    <source>
        <dbReference type="PROSITE" id="PS50004"/>
    </source>
</evidence>
<evidence type="ECO:0000256" key="1">
    <source>
        <dbReference type="ARBA" id="ARBA00022793"/>
    </source>
</evidence>
<dbReference type="SUPFAM" id="SSF49562">
    <property type="entry name" value="C2 domain (Calcium/lipid-binding domain, CaLB)"/>
    <property type="match status" value="1"/>
</dbReference>
<dbReference type="EMBL" id="BRPK01000015">
    <property type="protein sequence ID" value="GLB43919.1"/>
    <property type="molecule type" value="Genomic_DNA"/>
</dbReference>
<dbReference type="Pfam" id="PF00168">
    <property type="entry name" value="C2"/>
    <property type="match status" value="1"/>
</dbReference>
<evidence type="ECO:0000313" key="4">
    <source>
        <dbReference type="EMBL" id="GLB43919.1"/>
    </source>
</evidence>
<name>A0A9P3PYP2_LYOSH</name>
<dbReference type="InterPro" id="IPR003817">
    <property type="entry name" value="PS_Dcarbxylase"/>
</dbReference>
<dbReference type="GO" id="GO:0008654">
    <property type="term" value="P:phospholipid biosynthetic process"/>
    <property type="evidence" value="ECO:0007669"/>
    <property type="project" value="InterPro"/>
</dbReference>
<dbReference type="OrthoDB" id="3269806at2759"/>
<dbReference type="Gene3D" id="2.60.40.150">
    <property type="entry name" value="C2 domain"/>
    <property type="match status" value="1"/>
</dbReference>
<keyword evidence="2" id="KW-0456">Lyase</keyword>
<dbReference type="InterPro" id="IPR000008">
    <property type="entry name" value="C2_dom"/>
</dbReference>
<proteinExistence type="predicted"/>
<dbReference type="InterPro" id="IPR035892">
    <property type="entry name" value="C2_domain_sf"/>
</dbReference>